<proteinExistence type="predicted"/>
<dbReference type="SUPFAM" id="SSF46689">
    <property type="entry name" value="Homeodomain-like"/>
    <property type="match status" value="1"/>
</dbReference>
<accession>A0A376E4F6</accession>
<reference evidence="2 3" key="1">
    <citation type="submission" date="2018-06" db="EMBL/GenBank/DDBJ databases">
        <authorList>
            <consortium name="Pathogen Informatics"/>
            <person name="Doyle S."/>
        </authorList>
    </citation>
    <scope>NUCLEOTIDE SEQUENCE [LARGE SCALE GENOMIC DNA]</scope>
    <source>
        <strain evidence="2 3">NCTC13533</strain>
    </source>
</reference>
<protein>
    <recommendedName>
        <fullName evidence="4">Transposase</fullName>
    </recommendedName>
</protein>
<sequence length="166" mass="19503">MKGFFLYTLSSPEISIHKKSIVMEEHLETQYVKRTQRDYNLSLKLQIVREIEAGKSGITDCRKKYGIQARSTIVSWLRKYGNFDWENQNSFTMKKTPEQRIMELEAEVKLLEKQKAFLEKQAYIADKKVIFFDMMINLAEKEYDIDIRKNLSPGQSPASAVKRKKP</sequence>
<evidence type="ECO:0000313" key="2">
    <source>
        <dbReference type="EMBL" id="STD02356.1"/>
    </source>
</evidence>
<dbReference type="AlphaFoldDB" id="A0A376E4F6"/>
<dbReference type="EMBL" id="UFVQ01000003">
    <property type="protein sequence ID" value="STD02356.1"/>
    <property type="molecule type" value="Genomic_DNA"/>
</dbReference>
<gene>
    <name evidence="2" type="ORF">NCTC13533_03275</name>
</gene>
<organism evidence="2 3">
    <name type="scientific">Chryseobacterium carnipullorum</name>
    <dbReference type="NCBI Taxonomy" id="1124835"/>
    <lineage>
        <taxon>Bacteria</taxon>
        <taxon>Pseudomonadati</taxon>
        <taxon>Bacteroidota</taxon>
        <taxon>Flavobacteriia</taxon>
        <taxon>Flavobacteriales</taxon>
        <taxon>Weeksellaceae</taxon>
        <taxon>Chryseobacterium group</taxon>
        <taxon>Chryseobacterium</taxon>
    </lineage>
</organism>
<feature type="coiled-coil region" evidence="1">
    <location>
        <begin position="94"/>
        <end position="121"/>
    </location>
</feature>
<evidence type="ECO:0000256" key="1">
    <source>
        <dbReference type="SAM" id="Coils"/>
    </source>
</evidence>
<dbReference type="Proteomes" id="UP000255224">
    <property type="component" value="Unassembled WGS sequence"/>
</dbReference>
<keyword evidence="1" id="KW-0175">Coiled coil</keyword>
<dbReference type="InterPro" id="IPR009057">
    <property type="entry name" value="Homeodomain-like_sf"/>
</dbReference>
<evidence type="ECO:0008006" key="4">
    <source>
        <dbReference type="Google" id="ProtNLM"/>
    </source>
</evidence>
<name>A0A376E4F6_CHRCU</name>
<evidence type="ECO:0000313" key="3">
    <source>
        <dbReference type="Proteomes" id="UP000255224"/>
    </source>
</evidence>